<dbReference type="PANTHER" id="PTHR45786:SF74">
    <property type="entry name" value="ATP-DEPENDENT DNA HELICASE"/>
    <property type="match status" value="1"/>
</dbReference>
<evidence type="ECO:0000256" key="1">
    <source>
        <dbReference type="SAM" id="MobiDB-lite"/>
    </source>
</evidence>
<dbReference type="PANTHER" id="PTHR45786">
    <property type="entry name" value="DNA BINDING PROTEIN-LIKE"/>
    <property type="match status" value="1"/>
</dbReference>
<keyword evidence="3" id="KW-1185">Reference proteome</keyword>
<sequence>TKNMGRKRSRPQTPPHIHEDDRYRTPEHEETPNDKRKRISRKINAARRYYETLSPELNPSSIQDQPIQRHIRTTHNLARNPCIGCGSPQITAVVVESQFIREGQPIALKILSGQGYNIRRYNRPTANEVAVLMIDDDNVTSGHDILLRNTQECHAAYDPLQYPLLFPYGQLGWHPNIPYSTSINIIESDKPKNNDNPGDRFSDDEPVESDESRPTRRIRVMIRDYAAYRLHICNP</sequence>
<dbReference type="AlphaFoldDB" id="A0A9N9IJM6"/>
<dbReference type="OrthoDB" id="1748060at2759"/>
<feature type="region of interest" description="Disordered" evidence="1">
    <location>
        <begin position="1"/>
        <end position="39"/>
    </location>
</feature>
<gene>
    <name evidence="2" type="ORF">AMORRO_LOCUS14389</name>
</gene>
<evidence type="ECO:0000313" key="2">
    <source>
        <dbReference type="EMBL" id="CAG8736168.1"/>
    </source>
</evidence>
<dbReference type="EMBL" id="CAJVPV010028314">
    <property type="protein sequence ID" value="CAG8736168.1"/>
    <property type="molecule type" value="Genomic_DNA"/>
</dbReference>
<protein>
    <submittedName>
        <fullName evidence="2">9455_t:CDS:1</fullName>
    </submittedName>
</protein>
<accession>A0A9N9IJM6</accession>
<feature type="compositionally biased region" description="Basic and acidic residues" evidence="1">
    <location>
        <begin position="188"/>
        <end position="203"/>
    </location>
</feature>
<reference evidence="2" key="1">
    <citation type="submission" date="2021-06" db="EMBL/GenBank/DDBJ databases">
        <authorList>
            <person name="Kallberg Y."/>
            <person name="Tangrot J."/>
            <person name="Rosling A."/>
        </authorList>
    </citation>
    <scope>NUCLEOTIDE SEQUENCE</scope>
    <source>
        <strain evidence="2">CL551</strain>
    </source>
</reference>
<proteinExistence type="predicted"/>
<feature type="non-terminal residue" evidence="2">
    <location>
        <position position="235"/>
    </location>
</feature>
<dbReference type="Proteomes" id="UP000789342">
    <property type="component" value="Unassembled WGS sequence"/>
</dbReference>
<feature type="compositionally biased region" description="Basic residues" evidence="1">
    <location>
        <begin position="1"/>
        <end position="10"/>
    </location>
</feature>
<feature type="region of interest" description="Disordered" evidence="1">
    <location>
        <begin position="188"/>
        <end position="215"/>
    </location>
</feature>
<feature type="non-terminal residue" evidence="2">
    <location>
        <position position="1"/>
    </location>
</feature>
<comment type="caution">
    <text evidence="2">The sequence shown here is derived from an EMBL/GenBank/DDBJ whole genome shotgun (WGS) entry which is preliminary data.</text>
</comment>
<name>A0A9N9IJM6_9GLOM</name>
<evidence type="ECO:0000313" key="3">
    <source>
        <dbReference type="Proteomes" id="UP000789342"/>
    </source>
</evidence>
<organism evidence="2 3">
    <name type="scientific">Acaulospora morrowiae</name>
    <dbReference type="NCBI Taxonomy" id="94023"/>
    <lineage>
        <taxon>Eukaryota</taxon>
        <taxon>Fungi</taxon>
        <taxon>Fungi incertae sedis</taxon>
        <taxon>Mucoromycota</taxon>
        <taxon>Glomeromycotina</taxon>
        <taxon>Glomeromycetes</taxon>
        <taxon>Diversisporales</taxon>
        <taxon>Acaulosporaceae</taxon>
        <taxon>Acaulospora</taxon>
    </lineage>
</organism>
<feature type="compositionally biased region" description="Basic and acidic residues" evidence="1">
    <location>
        <begin position="16"/>
        <end position="34"/>
    </location>
</feature>